<evidence type="ECO:0000313" key="2">
    <source>
        <dbReference type="EMBL" id="RKN71228.1"/>
    </source>
</evidence>
<keyword evidence="3" id="KW-1185">Reference proteome</keyword>
<keyword evidence="1" id="KW-0812">Transmembrane</keyword>
<protein>
    <recommendedName>
        <fullName evidence="4">DUF4367 domain-containing protein</fullName>
    </recommendedName>
</protein>
<dbReference type="RefSeq" id="WP_120750862.1">
    <property type="nucleotide sequence ID" value="NZ_RBAH01000029.1"/>
</dbReference>
<dbReference type="OrthoDB" id="2590065at2"/>
<gene>
    <name evidence="2" type="ORF">D7M11_29480</name>
</gene>
<dbReference type="AlphaFoldDB" id="A0A3B0BFY6"/>
<accession>A0A3B0BFY6</accession>
<reference evidence="2 3" key="1">
    <citation type="journal article" date="2007" name="Int. J. Syst. Evol. Microbiol.">
        <title>Paenibacillus ginsengarvi sp. nov., isolated from soil from ginseng cultivation.</title>
        <authorList>
            <person name="Yoon M.H."/>
            <person name="Ten L.N."/>
            <person name="Im W.T."/>
        </authorList>
    </citation>
    <scope>NUCLEOTIDE SEQUENCE [LARGE SCALE GENOMIC DNA]</scope>
    <source>
        <strain evidence="2 3">KCTC 13059</strain>
    </source>
</reference>
<organism evidence="2 3">
    <name type="scientific">Paenibacillus ginsengarvi</name>
    <dbReference type="NCBI Taxonomy" id="400777"/>
    <lineage>
        <taxon>Bacteria</taxon>
        <taxon>Bacillati</taxon>
        <taxon>Bacillota</taxon>
        <taxon>Bacilli</taxon>
        <taxon>Bacillales</taxon>
        <taxon>Paenibacillaceae</taxon>
        <taxon>Paenibacillus</taxon>
    </lineage>
</organism>
<sequence>MNNNTSFDNMGRAMKNVRWPEIDSAPQVMERIRAAAGRPESRGRQRRVAYRKRLWIVTAVLLLFTAVSVSAAVSMSFSWNGIDISTYRPDEPVPGSSAAGDKPESDITRIEREMKARKEWKSFTLEEAGHLYKLPVLRPGSVSPAPSRTFGITRTGPFEKPLAADELHLDGFYDFYEQGEEWIVVVQKEAQPKEPTSMQIFYPEDWEVVKVDERILSASYGTDANRGMDVWMVVDETNERMLHLSGNVSKERLRKLAEAYVGKPLTP</sequence>
<evidence type="ECO:0000313" key="3">
    <source>
        <dbReference type="Proteomes" id="UP000282311"/>
    </source>
</evidence>
<keyword evidence="1" id="KW-1133">Transmembrane helix</keyword>
<proteinExistence type="predicted"/>
<evidence type="ECO:0008006" key="4">
    <source>
        <dbReference type="Google" id="ProtNLM"/>
    </source>
</evidence>
<feature type="transmembrane region" description="Helical" evidence="1">
    <location>
        <begin position="54"/>
        <end position="79"/>
    </location>
</feature>
<dbReference type="Proteomes" id="UP000282311">
    <property type="component" value="Unassembled WGS sequence"/>
</dbReference>
<dbReference type="EMBL" id="RBAH01000029">
    <property type="protein sequence ID" value="RKN71228.1"/>
    <property type="molecule type" value="Genomic_DNA"/>
</dbReference>
<comment type="caution">
    <text evidence="2">The sequence shown here is derived from an EMBL/GenBank/DDBJ whole genome shotgun (WGS) entry which is preliminary data.</text>
</comment>
<keyword evidence="1" id="KW-0472">Membrane</keyword>
<name>A0A3B0BFY6_9BACL</name>
<evidence type="ECO:0000256" key="1">
    <source>
        <dbReference type="SAM" id="Phobius"/>
    </source>
</evidence>